<dbReference type="InterPro" id="IPR029058">
    <property type="entry name" value="AB_hydrolase_fold"/>
</dbReference>
<feature type="domain" description="AB hydrolase-1" evidence="2">
    <location>
        <begin position="29"/>
        <end position="272"/>
    </location>
</feature>
<dbReference type="PROSITE" id="PS00560">
    <property type="entry name" value="CARBOXYPEPT_SER_HIS"/>
    <property type="match status" value="1"/>
</dbReference>
<accession>A0A919R4X1</accession>
<keyword evidence="4" id="KW-1185">Reference proteome</keyword>
<keyword evidence="1 3" id="KW-0378">Hydrolase</keyword>
<dbReference type="RefSeq" id="WP_203983894.1">
    <property type="nucleotide sequence ID" value="NZ_BOOU01000032.1"/>
</dbReference>
<dbReference type="PANTHER" id="PTHR43329">
    <property type="entry name" value="EPOXIDE HYDROLASE"/>
    <property type="match status" value="1"/>
</dbReference>
<proteinExistence type="predicted"/>
<protein>
    <submittedName>
        <fullName evidence="3">Alpha/beta hydrolase</fullName>
    </submittedName>
</protein>
<dbReference type="EMBL" id="BOOU01000032">
    <property type="protein sequence ID" value="GII77137.1"/>
    <property type="molecule type" value="Genomic_DNA"/>
</dbReference>
<evidence type="ECO:0000259" key="2">
    <source>
        <dbReference type="Pfam" id="PF00561"/>
    </source>
</evidence>
<organism evidence="3 4">
    <name type="scientific">Sphaerisporangium rufum</name>
    <dbReference type="NCBI Taxonomy" id="1381558"/>
    <lineage>
        <taxon>Bacteria</taxon>
        <taxon>Bacillati</taxon>
        <taxon>Actinomycetota</taxon>
        <taxon>Actinomycetes</taxon>
        <taxon>Streptosporangiales</taxon>
        <taxon>Streptosporangiaceae</taxon>
        <taxon>Sphaerisporangium</taxon>
    </lineage>
</organism>
<dbReference type="InterPro" id="IPR000639">
    <property type="entry name" value="Epox_hydrolase-like"/>
</dbReference>
<reference evidence="3" key="1">
    <citation type="submission" date="2021-01" db="EMBL/GenBank/DDBJ databases">
        <title>Whole genome shotgun sequence of Sphaerisporangium rufum NBRC 109079.</title>
        <authorList>
            <person name="Komaki H."/>
            <person name="Tamura T."/>
        </authorList>
    </citation>
    <scope>NUCLEOTIDE SEQUENCE</scope>
    <source>
        <strain evidence="3">NBRC 109079</strain>
    </source>
</reference>
<dbReference type="AlphaFoldDB" id="A0A919R4X1"/>
<comment type="caution">
    <text evidence="3">The sequence shown here is derived from an EMBL/GenBank/DDBJ whole genome shotgun (WGS) entry which is preliminary data.</text>
</comment>
<sequence length="289" mass="30986">MPGDPRHTQVSVDGRVLHVVESGDPEGRPFLFLHGWPESWRAWAGVMAAAGRDARVIAIDLPGVGESAGAVPGGAKSALAEVVRGLAERLELADLTLCGHDAGGMVAYAYLRRYSDAGRVVIMNTVIPGVDPWRQVIANPAIWHFGLHAVPDLPETLVRGRQAEYFGHFYDVLSAEPARIGAEARAAHAAAYRDDAALTAGFDLYRAFPEDARDNAAFAGGAPVDTPLLYLRGDGEYGDIAAYARGFRDAGLRNVTTAVIPDAGHFAPEEAPARVWRAVRDFAATWPRP</sequence>
<dbReference type="InterPro" id="IPR000073">
    <property type="entry name" value="AB_hydrolase_1"/>
</dbReference>
<dbReference type="PRINTS" id="PR00412">
    <property type="entry name" value="EPOXHYDRLASE"/>
</dbReference>
<dbReference type="InterPro" id="IPR033124">
    <property type="entry name" value="Ser_caboxypep_his_AS"/>
</dbReference>
<dbReference type="Proteomes" id="UP000655287">
    <property type="component" value="Unassembled WGS sequence"/>
</dbReference>
<evidence type="ECO:0000256" key="1">
    <source>
        <dbReference type="ARBA" id="ARBA00022801"/>
    </source>
</evidence>
<name>A0A919R4X1_9ACTN</name>
<dbReference type="SUPFAM" id="SSF53474">
    <property type="entry name" value="alpha/beta-Hydrolases"/>
    <property type="match status" value="1"/>
</dbReference>
<evidence type="ECO:0000313" key="4">
    <source>
        <dbReference type="Proteomes" id="UP000655287"/>
    </source>
</evidence>
<evidence type="ECO:0000313" key="3">
    <source>
        <dbReference type="EMBL" id="GII77137.1"/>
    </source>
</evidence>
<dbReference type="Pfam" id="PF00561">
    <property type="entry name" value="Abhydrolase_1"/>
    <property type="match status" value="1"/>
</dbReference>
<dbReference type="GO" id="GO:0004185">
    <property type="term" value="F:serine-type carboxypeptidase activity"/>
    <property type="evidence" value="ECO:0007669"/>
    <property type="project" value="InterPro"/>
</dbReference>
<dbReference type="Gene3D" id="3.40.50.1820">
    <property type="entry name" value="alpha/beta hydrolase"/>
    <property type="match status" value="1"/>
</dbReference>
<gene>
    <name evidence="3" type="ORF">Sru01_21190</name>
</gene>